<dbReference type="KEGG" id="nsl:BOX37_27785"/>
<dbReference type="OrthoDB" id="3857336at2"/>
<sequence length="191" mass="21118">MTHVLSRFEPILREIAGPEFTKTLTATLAQQDWAEDEIRRAQQRHPDVADVLHHSFSLLTATHERMATEFIYRAHARELIERVAAGVLTKPGTSVEVVLLLMRASLVTPLNTPAFGLYLRMWRRAGLPDLGGPIVDLDGHYEAISASGIDEFEAIARRKLAMPSRVLTLVACEGRHLGEPAGCRFASARAA</sequence>
<dbReference type="AlphaFoldDB" id="A0A1J0VYM3"/>
<organism evidence="1 2">
    <name type="scientific">Nocardia mangyaensis</name>
    <dbReference type="NCBI Taxonomy" id="2213200"/>
    <lineage>
        <taxon>Bacteria</taxon>
        <taxon>Bacillati</taxon>
        <taxon>Actinomycetota</taxon>
        <taxon>Actinomycetes</taxon>
        <taxon>Mycobacteriales</taxon>
        <taxon>Nocardiaceae</taxon>
        <taxon>Nocardia</taxon>
    </lineage>
</organism>
<dbReference type="RefSeq" id="WP_071930266.1">
    <property type="nucleotide sequence ID" value="NZ_CP018082.1"/>
</dbReference>
<name>A0A1J0VYM3_9NOCA</name>
<dbReference type="EMBL" id="CP018082">
    <property type="protein sequence ID" value="APE37097.1"/>
    <property type="molecule type" value="Genomic_DNA"/>
</dbReference>
<dbReference type="Proteomes" id="UP000183810">
    <property type="component" value="Chromosome"/>
</dbReference>
<proteinExistence type="predicted"/>
<reference evidence="1" key="1">
    <citation type="submission" date="2016-11" db="EMBL/GenBank/DDBJ databases">
        <authorList>
            <person name="Jaros S."/>
            <person name="Januszkiewicz K."/>
            <person name="Wedrychowicz H."/>
        </authorList>
    </citation>
    <scope>NUCLEOTIDE SEQUENCE [LARGE SCALE GENOMIC DNA]</scope>
    <source>
        <strain evidence="1">Y48</strain>
    </source>
</reference>
<evidence type="ECO:0000313" key="1">
    <source>
        <dbReference type="EMBL" id="APE37097.1"/>
    </source>
</evidence>
<protein>
    <submittedName>
        <fullName evidence="1">Uncharacterized protein</fullName>
    </submittedName>
</protein>
<evidence type="ECO:0000313" key="2">
    <source>
        <dbReference type="Proteomes" id="UP000183810"/>
    </source>
</evidence>
<gene>
    <name evidence="1" type="ORF">BOX37_27785</name>
</gene>
<keyword evidence="2" id="KW-1185">Reference proteome</keyword>
<accession>A0A1J0VYM3</accession>